<protein>
    <submittedName>
        <fullName evidence="3">Fructosamine kinase family protein</fullName>
    </submittedName>
</protein>
<keyword evidence="1 3" id="KW-0418">Kinase</keyword>
<dbReference type="PIRSF" id="PIRSF006221">
    <property type="entry name" value="Ketosamine-3-kinase"/>
    <property type="match status" value="1"/>
</dbReference>
<comment type="caution">
    <text evidence="3">The sequence shown here is derived from an EMBL/GenBank/DDBJ whole genome shotgun (WGS) entry which is preliminary data.</text>
</comment>
<keyword evidence="4" id="KW-1185">Reference proteome</keyword>
<evidence type="ECO:0000313" key="4">
    <source>
        <dbReference type="Proteomes" id="UP001595748"/>
    </source>
</evidence>
<evidence type="ECO:0000256" key="1">
    <source>
        <dbReference type="PIRNR" id="PIRNR006221"/>
    </source>
</evidence>
<name>A0ABV8A8U2_9DEIO</name>
<evidence type="ECO:0000259" key="2">
    <source>
        <dbReference type="PROSITE" id="PS50011"/>
    </source>
</evidence>
<gene>
    <name evidence="3" type="ORF">ACFOPQ_12480</name>
</gene>
<reference evidence="4" key="1">
    <citation type="journal article" date="2019" name="Int. J. Syst. Evol. Microbiol.">
        <title>The Global Catalogue of Microorganisms (GCM) 10K type strain sequencing project: providing services to taxonomists for standard genome sequencing and annotation.</title>
        <authorList>
            <consortium name="The Broad Institute Genomics Platform"/>
            <consortium name="The Broad Institute Genome Sequencing Center for Infectious Disease"/>
            <person name="Wu L."/>
            <person name="Ma J."/>
        </authorList>
    </citation>
    <scope>NUCLEOTIDE SEQUENCE [LARGE SCALE GENOMIC DNA]</scope>
    <source>
        <strain evidence="4">CCTCC AB 2013263</strain>
    </source>
</reference>
<feature type="domain" description="Protein kinase" evidence="2">
    <location>
        <begin position="21"/>
        <end position="298"/>
    </location>
</feature>
<keyword evidence="1" id="KW-0808">Transferase</keyword>
<dbReference type="PROSITE" id="PS50011">
    <property type="entry name" value="PROTEIN_KINASE_DOM"/>
    <property type="match status" value="1"/>
</dbReference>
<dbReference type="InterPro" id="IPR011009">
    <property type="entry name" value="Kinase-like_dom_sf"/>
</dbReference>
<dbReference type="PANTHER" id="PTHR12149:SF8">
    <property type="entry name" value="PROTEIN-RIBULOSAMINE 3-KINASE"/>
    <property type="match status" value="1"/>
</dbReference>
<dbReference type="InterPro" id="IPR016477">
    <property type="entry name" value="Fructo-/Ketosamine-3-kinase"/>
</dbReference>
<sequence>MMNNLPPAVKTAVESNLGARVTEVARLSGGDVSAVFRVVAGHGQFVVKVRGEKGDHPALFFAESQGLHLLAQTRALAVPQVVGYGTVAGGTGGGNLAYLVMNYLESAPETTQAQEELGRGLAALHRTTGSQFGGTPDNFMGALPQANPPTGTAAEFFWVARIAPQLERAKHHLNADDVRNFEVLRERLPGLIPVEAPALVHGDLWSGNVLFSTLGPALIDPAATYSHREVDLSMMRLFGGVDERVFTAYQEAFPLAEGWEGRVDLWNLYPLLVHLNMFGESDLGRLRIALKNAISINT</sequence>
<accession>A0ABV8A8U2</accession>
<dbReference type="Gene3D" id="3.30.200.20">
    <property type="entry name" value="Phosphorylase Kinase, domain 1"/>
    <property type="match status" value="1"/>
</dbReference>
<dbReference type="GO" id="GO:0016301">
    <property type="term" value="F:kinase activity"/>
    <property type="evidence" value="ECO:0007669"/>
    <property type="project" value="UniProtKB-KW"/>
</dbReference>
<dbReference type="RefSeq" id="WP_380078607.1">
    <property type="nucleotide sequence ID" value="NZ_JBHRZF010000148.1"/>
</dbReference>
<evidence type="ECO:0000313" key="3">
    <source>
        <dbReference type="EMBL" id="MFC3861575.1"/>
    </source>
</evidence>
<organism evidence="3 4">
    <name type="scientific">Deinococcus antarcticus</name>
    <dbReference type="NCBI Taxonomy" id="1298767"/>
    <lineage>
        <taxon>Bacteria</taxon>
        <taxon>Thermotogati</taxon>
        <taxon>Deinococcota</taxon>
        <taxon>Deinococci</taxon>
        <taxon>Deinococcales</taxon>
        <taxon>Deinococcaceae</taxon>
        <taxon>Deinococcus</taxon>
    </lineage>
</organism>
<dbReference type="Pfam" id="PF03881">
    <property type="entry name" value="Fructosamin_kin"/>
    <property type="match status" value="1"/>
</dbReference>
<dbReference type="SUPFAM" id="SSF56112">
    <property type="entry name" value="Protein kinase-like (PK-like)"/>
    <property type="match status" value="1"/>
</dbReference>
<comment type="similarity">
    <text evidence="1">Belongs to the fructosamine kinase family.</text>
</comment>
<proteinExistence type="inferred from homology"/>
<dbReference type="EMBL" id="JBHRZF010000148">
    <property type="protein sequence ID" value="MFC3861575.1"/>
    <property type="molecule type" value="Genomic_DNA"/>
</dbReference>
<dbReference type="Gene3D" id="3.90.1200.10">
    <property type="match status" value="1"/>
</dbReference>
<dbReference type="PANTHER" id="PTHR12149">
    <property type="entry name" value="FRUCTOSAMINE 3 KINASE-RELATED PROTEIN"/>
    <property type="match status" value="1"/>
</dbReference>
<dbReference type="InterPro" id="IPR000719">
    <property type="entry name" value="Prot_kinase_dom"/>
</dbReference>
<dbReference type="Proteomes" id="UP001595748">
    <property type="component" value="Unassembled WGS sequence"/>
</dbReference>